<dbReference type="RefSeq" id="XP_019043824.1">
    <property type="nucleotide sequence ID" value="XM_019193701.1"/>
</dbReference>
<dbReference type="PANTHER" id="PTHR46825">
    <property type="entry name" value="D-ALANYL-D-ALANINE-CARBOXYPEPTIDASE/ENDOPEPTIDASE AMPH"/>
    <property type="match status" value="1"/>
</dbReference>
<comment type="similarity">
    <text evidence="1">Belongs to the peptidase S12 family.</text>
</comment>
<evidence type="ECO:0000259" key="2">
    <source>
        <dbReference type="Pfam" id="PF00144"/>
    </source>
</evidence>
<reference evidence="4" key="4">
    <citation type="submission" date="2024-02" db="EMBL/GenBank/DDBJ databases">
        <title>Comparative genomics of Cryptococcus and Kwoniella reveals pathogenesis evolution and contrasting modes of karyotype evolution via chromosome fusion or intercentromeric recombination.</title>
        <authorList>
            <person name="Coelho M.A."/>
            <person name="David-Palma M."/>
            <person name="Shea T."/>
            <person name="Bowers K."/>
            <person name="McGinley-Smith S."/>
            <person name="Mohammad A.W."/>
            <person name="Gnirke A."/>
            <person name="Yurkov A.M."/>
            <person name="Nowrousian M."/>
            <person name="Sun S."/>
            <person name="Cuomo C.A."/>
            <person name="Heitman J."/>
        </authorList>
    </citation>
    <scope>NUCLEOTIDE SEQUENCE</scope>
    <source>
        <strain evidence="4">CBS 10118</strain>
    </source>
</reference>
<dbReference type="AlphaFoldDB" id="A0A1B9FVG7"/>
<evidence type="ECO:0000313" key="4">
    <source>
        <dbReference type="EMBL" id="WVW86484.1"/>
    </source>
</evidence>
<evidence type="ECO:0000313" key="3">
    <source>
        <dbReference type="EMBL" id="OCF22754.1"/>
    </source>
</evidence>
<proteinExistence type="inferred from homology"/>
<dbReference type="Proteomes" id="UP000092730">
    <property type="component" value="Chromosome 7"/>
</dbReference>
<feature type="domain" description="Beta-lactamase-related" evidence="2">
    <location>
        <begin position="16"/>
        <end position="341"/>
    </location>
</feature>
<accession>A0A1B9FVG7</accession>
<protein>
    <recommendedName>
        <fullName evidence="2">Beta-lactamase-related domain-containing protein</fullName>
    </recommendedName>
</protein>
<reference evidence="3" key="1">
    <citation type="submission" date="2013-07" db="EMBL/GenBank/DDBJ databases">
        <title>The Genome Sequence of Cryptococcus bestiolae CBS10118.</title>
        <authorList>
            <consortium name="The Broad Institute Genome Sequencing Platform"/>
            <person name="Cuomo C."/>
            <person name="Litvintseva A."/>
            <person name="Chen Y."/>
            <person name="Heitman J."/>
            <person name="Sun S."/>
            <person name="Springer D."/>
            <person name="Dromer F."/>
            <person name="Young S.K."/>
            <person name="Zeng Q."/>
            <person name="Gargeya S."/>
            <person name="Fitzgerald M."/>
            <person name="Abouelleil A."/>
            <person name="Alvarado L."/>
            <person name="Berlin A.M."/>
            <person name="Chapman S.B."/>
            <person name="Dewar J."/>
            <person name="Goldberg J."/>
            <person name="Griggs A."/>
            <person name="Gujja S."/>
            <person name="Hansen M."/>
            <person name="Howarth C."/>
            <person name="Imamovic A."/>
            <person name="Larimer J."/>
            <person name="McCowan C."/>
            <person name="Murphy C."/>
            <person name="Pearson M."/>
            <person name="Priest M."/>
            <person name="Roberts A."/>
            <person name="Saif S."/>
            <person name="Shea T."/>
            <person name="Sykes S."/>
            <person name="Wortman J."/>
            <person name="Nusbaum C."/>
            <person name="Birren B."/>
        </authorList>
    </citation>
    <scope>NUCLEOTIDE SEQUENCE [LARGE SCALE GENOMIC DNA]</scope>
    <source>
        <strain evidence="3">CBS 10118</strain>
    </source>
</reference>
<evidence type="ECO:0000313" key="5">
    <source>
        <dbReference type="Proteomes" id="UP000092730"/>
    </source>
</evidence>
<dbReference type="Pfam" id="PF00144">
    <property type="entry name" value="Beta-lactamase"/>
    <property type="match status" value="1"/>
</dbReference>
<dbReference type="EMBL" id="KI894024">
    <property type="protein sequence ID" value="OCF22754.1"/>
    <property type="molecule type" value="Genomic_DNA"/>
</dbReference>
<dbReference type="InterPro" id="IPR012338">
    <property type="entry name" value="Beta-lactam/transpept-like"/>
</dbReference>
<dbReference type="OrthoDB" id="5946976at2759"/>
<organism evidence="3">
    <name type="scientific">Kwoniella bestiolae CBS 10118</name>
    <dbReference type="NCBI Taxonomy" id="1296100"/>
    <lineage>
        <taxon>Eukaryota</taxon>
        <taxon>Fungi</taxon>
        <taxon>Dikarya</taxon>
        <taxon>Basidiomycota</taxon>
        <taxon>Agaricomycotina</taxon>
        <taxon>Tremellomycetes</taxon>
        <taxon>Tremellales</taxon>
        <taxon>Cryptococcaceae</taxon>
        <taxon>Kwoniella</taxon>
    </lineage>
</organism>
<dbReference type="PANTHER" id="PTHR46825:SF9">
    <property type="entry name" value="BETA-LACTAMASE-RELATED DOMAIN-CONTAINING PROTEIN"/>
    <property type="match status" value="1"/>
</dbReference>
<dbReference type="STRING" id="1296100.A0A1B9FVG7"/>
<dbReference type="SUPFAM" id="SSF56601">
    <property type="entry name" value="beta-lactamase/transpeptidase-like"/>
    <property type="match status" value="1"/>
</dbReference>
<evidence type="ECO:0000256" key="1">
    <source>
        <dbReference type="ARBA" id="ARBA00038215"/>
    </source>
</evidence>
<sequence>MESGQSKLAVVVSPDFEEHLKGLMKKRQVPGCTIALVQRNGDGSNWQEVVRTYGSAGHGRPVTSNTRFPIASNTKLFTVLTLAKLLEENGYTFDTRIQDIVPEFQMVNKDAELQCTVADICAHLSGVPGYNMGYAKGQTKHDIFKLFGRLEPSTEPRGGQSHQYSNIGYDVLGYLIEYLSKDTYRQHIRNYLLDPLGLTDAGFILDENTAKGYRCDEEEYSARGEMEELDMEILGDGSWESSGGLIASAQDMDKWMKAFPTLPGYSFASTPRSTDPGWSDTFNYPHSSSVPTYGAGLYQTTYKGITIQEHWGLISGYRSLVLWIDDAKLGLTVMTNGSAGEDVVNLIKMIVLDEFTGGQKVGLDEWTKRFDTERQAKTARITSAYPTISSSLPVKPIIGTFRSPGQPDFILSDKSFIETRPQCVTLPFRPQLYGDLRPILCYLGGGKYEGCFELTMRVDGKISYGSPFQMEVEEGVQNTFRVYGLSDVGHGVNMRDCPAVFRRVVI</sequence>
<name>A0A1B9FVG7_9TREE</name>
<dbReference type="Gene3D" id="3.40.710.10">
    <property type="entry name" value="DD-peptidase/beta-lactamase superfamily"/>
    <property type="match status" value="1"/>
</dbReference>
<reference evidence="4" key="2">
    <citation type="submission" date="2013-07" db="EMBL/GenBank/DDBJ databases">
        <authorList>
            <consortium name="The Broad Institute Genome Sequencing Platform"/>
            <person name="Cuomo C."/>
            <person name="Litvintseva A."/>
            <person name="Chen Y."/>
            <person name="Heitman J."/>
            <person name="Sun S."/>
            <person name="Springer D."/>
            <person name="Dromer F."/>
            <person name="Young S.K."/>
            <person name="Zeng Q."/>
            <person name="Gargeya S."/>
            <person name="Fitzgerald M."/>
            <person name="Abouelleil A."/>
            <person name="Alvarado L."/>
            <person name="Berlin A.M."/>
            <person name="Chapman S.B."/>
            <person name="Dewar J."/>
            <person name="Goldberg J."/>
            <person name="Griggs A."/>
            <person name="Gujja S."/>
            <person name="Hansen M."/>
            <person name="Howarth C."/>
            <person name="Imamovic A."/>
            <person name="Larimer J."/>
            <person name="McCowan C."/>
            <person name="Murphy C."/>
            <person name="Pearson M."/>
            <person name="Priest M."/>
            <person name="Roberts A."/>
            <person name="Saif S."/>
            <person name="Shea T."/>
            <person name="Sykes S."/>
            <person name="Wortman J."/>
            <person name="Nusbaum C."/>
            <person name="Birren B."/>
        </authorList>
    </citation>
    <scope>NUCLEOTIDE SEQUENCE</scope>
    <source>
        <strain evidence="4">CBS 10118</strain>
    </source>
</reference>
<dbReference type="InterPro" id="IPR001466">
    <property type="entry name" value="Beta-lactam-related"/>
</dbReference>
<gene>
    <name evidence="3" type="ORF">I302_07095</name>
    <name evidence="4" type="ORF">I302_108532</name>
</gene>
<dbReference type="KEGG" id="kbi:30211494"/>
<dbReference type="GeneID" id="30211494"/>
<dbReference type="VEuPathDB" id="FungiDB:I302_07095"/>
<dbReference type="EMBL" id="CP144547">
    <property type="protein sequence ID" value="WVW86484.1"/>
    <property type="molecule type" value="Genomic_DNA"/>
</dbReference>
<dbReference type="InterPro" id="IPR050491">
    <property type="entry name" value="AmpC-like"/>
</dbReference>
<keyword evidence="5" id="KW-1185">Reference proteome</keyword>
<reference evidence="3" key="3">
    <citation type="submission" date="2014-01" db="EMBL/GenBank/DDBJ databases">
        <title>Evolution of pathogenesis and genome organization in the Tremellales.</title>
        <authorList>
            <person name="Cuomo C."/>
            <person name="Litvintseva A."/>
            <person name="Heitman J."/>
            <person name="Chen Y."/>
            <person name="Sun S."/>
            <person name="Springer D."/>
            <person name="Dromer F."/>
            <person name="Young S."/>
            <person name="Zeng Q."/>
            <person name="Chapman S."/>
            <person name="Gujja S."/>
            <person name="Saif S."/>
            <person name="Birren B."/>
        </authorList>
    </citation>
    <scope>NUCLEOTIDE SEQUENCE</scope>
    <source>
        <strain evidence="3">CBS 10118</strain>
    </source>
</reference>